<evidence type="ECO:0000313" key="9">
    <source>
        <dbReference type="Proteomes" id="UP000549971"/>
    </source>
</evidence>
<gene>
    <name evidence="8" type="ORF">HDA39_000014</name>
</gene>
<feature type="transmembrane region" description="Helical" evidence="6">
    <location>
        <begin position="136"/>
        <end position="158"/>
    </location>
</feature>
<sequence length="252" mass="26475">MAAVTAPGGEAWKRGEQQIVTAFLSTDPSTPEGKDTVEQVRAAAENAGTVVGGSAAEDADAVSAICGNIGWVLLLVVLVTMVLLAIALRSVLLPIKALVQNVVSIGAAYGLTVLIWQDGFGAEALFGAEASGAITFWVPLAAFSFLFGLSMDYELFILSRIREEHDAGRSTDDAAIAGLSYTGRLVSSAALILFLAFIALSTVPVIDVKIFATTLAVGIALDATIVRGVLTPALVAWFGRLNWWWPGSSRHR</sequence>
<evidence type="ECO:0000256" key="4">
    <source>
        <dbReference type="ARBA" id="ARBA00022989"/>
    </source>
</evidence>
<feature type="transmembrane region" description="Helical" evidence="6">
    <location>
        <begin position="61"/>
        <end position="86"/>
    </location>
</feature>
<accession>A0A7W9MRR1</accession>
<feature type="transmembrane region" description="Helical" evidence="6">
    <location>
        <begin position="210"/>
        <end position="230"/>
    </location>
</feature>
<evidence type="ECO:0000256" key="1">
    <source>
        <dbReference type="ARBA" id="ARBA00004651"/>
    </source>
</evidence>
<name>A0A7W9MRR1_9ACTN</name>
<proteinExistence type="predicted"/>
<comment type="subcellular location">
    <subcellularLocation>
        <location evidence="1">Cell membrane</location>
        <topology evidence="1">Multi-pass membrane protein</topology>
    </subcellularLocation>
</comment>
<reference evidence="8 9" key="1">
    <citation type="submission" date="2020-08" db="EMBL/GenBank/DDBJ databases">
        <title>Sequencing the genomes of 1000 actinobacteria strains.</title>
        <authorList>
            <person name="Klenk H.-P."/>
        </authorList>
    </citation>
    <scope>NUCLEOTIDE SEQUENCE [LARGE SCALE GENOMIC DNA]</scope>
    <source>
        <strain evidence="8 9">DSM 28967</strain>
    </source>
</reference>
<evidence type="ECO:0000256" key="3">
    <source>
        <dbReference type="ARBA" id="ARBA00022692"/>
    </source>
</evidence>
<feature type="domain" description="Membrane transport protein MMPL" evidence="7">
    <location>
        <begin position="20"/>
        <end position="246"/>
    </location>
</feature>
<dbReference type="InterPro" id="IPR050545">
    <property type="entry name" value="Mycobact_MmpL"/>
</dbReference>
<dbReference type="EMBL" id="JACHMY010000001">
    <property type="protein sequence ID" value="MBB5833280.1"/>
    <property type="molecule type" value="Genomic_DNA"/>
</dbReference>
<evidence type="ECO:0000313" key="8">
    <source>
        <dbReference type="EMBL" id="MBB5833280.1"/>
    </source>
</evidence>
<dbReference type="GO" id="GO:0005886">
    <property type="term" value="C:plasma membrane"/>
    <property type="evidence" value="ECO:0007669"/>
    <property type="project" value="UniProtKB-SubCell"/>
</dbReference>
<comment type="caution">
    <text evidence="8">The sequence shown here is derived from an EMBL/GenBank/DDBJ whole genome shotgun (WGS) entry which is preliminary data.</text>
</comment>
<dbReference type="AlphaFoldDB" id="A0A7W9MRR1"/>
<feature type="transmembrane region" description="Helical" evidence="6">
    <location>
        <begin position="179"/>
        <end position="198"/>
    </location>
</feature>
<evidence type="ECO:0000259" key="7">
    <source>
        <dbReference type="Pfam" id="PF03176"/>
    </source>
</evidence>
<keyword evidence="9" id="KW-1185">Reference proteome</keyword>
<dbReference type="Pfam" id="PF03176">
    <property type="entry name" value="MMPL"/>
    <property type="match status" value="1"/>
</dbReference>
<dbReference type="PANTHER" id="PTHR33406:SF13">
    <property type="entry name" value="MEMBRANE PROTEIN YDFJ"/>
    <property type="match status" value="1"/>
</dbReference>
<dbReference type="Gene3D" id="1.20.1640.10">
    <property type="entry name" value="Multidrug efflux transporter AcrB transmembrane domain"/>
    <property type="match status" value="1"/>
</dbReference>
<keyword evidence="2" id="KW-1003">Cell membrane</keyword>
<dbReference type="PANTHER" id="PTHR33406">
    <property type="entry name" value="MEMBRANE PROTEIN MJ1562-RELATED"/>
    <property type="match status" value="1"/>
</dbReference>
<keyword evidence="5 6" id="KW-0472">Membrane</keyword>
<evidence type="ECO:0000256" key="6">
    <source>
        <dbReference type="SAM" id="Phobius"/>
    </source>
</evidence>
<organism evidence="8 9">
    <name type="scientific">Kribbella italica</name>
    <dbReference type="NCBI Taxonomy" id="1540520"/>
    <lineage>
        <taxon>Bacteria</taxon>
        <taxon>Bacillati</taxon>
        <taxon>Actinomycetota</taxon>
        <taxon>Actinomycetes</taxon>
        <taxon>Propionibacteriales</taxon>
        <taxon>Kribbellaceae</taxon>
        <taxon>Kribbella</taxon>
    </lineage>
</organism>
<dbReference type="InterPro" id="IPR004869">
    <property type="entry name" value="MMPL_dom"/>
</dbReference>
<evidence type="ECO:0000256" key="2">
    <source>
        <dbReference type="ARBA" id="ARBA00022475"/>
    </source>
</evidence>
<keyword evidence="4 6" id="KW-1133">Transmembrane helix</keyword>
<evidence type="ECO:0000256" key="5">
    <source>
        <dbReference type="ARBA" id="ARBA00023136"/>
    </source>
</evidence>
<keyword evidence="3 6" id="KW-0812">Transmembrane</keyword>
<dbReference type="SUPFAM" id="SSF82866">
    <property type="entry name" value="Multidrug efflux transporter AcrB transmembrane domain"/>
    <property type="match status" value="1"/>
</dbReference>
<dbReference type="Proteomes" id="UP000549971">
    <property type="component" value="Unassembled WGS sequence"/>
</dbReference>
<feature type="transmembrane region" description="Helical" evidence="6">
    <location>
        <begin position="98"/>
        <end position="116"/>
    </location>
</feature>
<protein>
    <submittedName>
        <fullName evidence="8">Putative membrane protein YdfJ with MMPL/SSD domain</fullName>
    </submittedName>
</protein>